<name>X1CUQ4_9ZZZZ</name>
<feature type="non-terminal residue" evidence="1">
    <location>
        <position position="1"/>
    </location>
</feature>
<accession>X1CUQ4</accession>
<dbReference type="EMBL" id="BART01029068">
    <property type="protein sequence ID" value="GAG96702.1"/>
    <property type="molecule type" value="Genomic_DNA"/>
</dbReference>
<sequence>AKIISSSACTDIQEGYPYGYALFCQWQTGGTKVVTPYAIYPASLATGTLQTPDWPGWAFNPN</sequence>
<evidence type="ECO:0000313" key="1">
    <source>
        <dbReference type="EMBL" id="GAG96702.1"/>
    </source>
</evidence>
<protein>
    <submittedName>
        <fullName evidence="1">Uncharacterized protein</fullName>
    </submittedName>
</protein>
<proteinExistence type="predicted"/>
<comment type="caution">
    <text evidence="1">The sequence shown here is derived from an EMBL/GenBank/DDBJ whole genome shotgun (WGS) entry which is preliminary data.</text>
</comment>
<reference evidence="1" key="1">
    <citation type="journal article" date="2014" name="Front. Microbiol.">
        <title>High frequency of phylogenetically diverse reductive dehalogenase-homologous genes in deep subseafloor sedimentary metagenomes.</title>
        <authorList>
            <person name="Kawai M."/>
            <person name="Futagami T."/>
            <person name="Toyoda A."/>
            <person name="Takaki Y."/>
            <person name="Nishi S."/>
            <person name="Hori S."/>
            <person name="Arai W."/>
            <person name="Tsubouchi T."/>
            <person name="Morono Y."/>
            <person name="Uchiyama I."/>
            <person name="Ito T."/>
            <person name="Fujiyama A."/>
            <person name="Inagaki F."/>
            <person name="Takami H."/>
        </authorList>
    </citation>
    <scope>NUCLEOTIDE SEQUENCE</scope>
    <source>
        <strain evidence="1">Expedition CK06-06</strain>
    </source>
</reference>
<organism evidence="1">
    <name type="scientific">marine sediment metagenome</name>
    <dbReference type="NCBI Taxonomy" id="412755"/>
    <lineage>
        <taxon>unclassified sequences</taxon>
        <taxon>metagenomes</taxon>
        <taxon>ecological metagenomes</taxon>
    </lineage>
</organism>
<dbReference type="AlphaFoldDB" id="X1CUQ4"/>
<gene>
    <name evidence="1" type="ORF">S01H4_51093</name>
</gene>